<feature type="signal peptide" evidence="1">
    <location>
        <begin position="1"/>
        <end position="20"/>
    </location>
</feature>
<evidence type="ECO:0000313" key="3">
    <source>
        <dbReference type="RefSeq" id="XP_017769158.1"/>
    </source>
</evidence>
<evidence type="ECO:0000313" key="2">
    <source>
        <dbReference type="Proteomes" id="UP000695000"/>
    </source>
</evidence>
<feature type="chain" id="PRO_5046411077" evidence="1">
    <location>
        <begin position="21"/>
        <end position="118"/>
    </location>
</feature>
<reference evidence="3" key="1">
    <citation type="submission" date="2025-08" db="UniProtKB">
        <authorList>
            <consortium name="RefSeq"/>
        </authorList>
    </citation>
    <scope>IDENTIFICATION</scope>
    <source>
        <tissue evidence="3">Whole Larva</tissue>
    </source>
</reference>
<keyword evidence="2" id="KW-1185">Reference proteome</keyword>
<dbReference type="GeneID" id="108557225"/>
<sequence>MRLGLIALIALFVVVSTVDSFKCPEETTTTIVEKVSIPDKPKLLKVTVTCKDLSGKQIETHESEEENKFGDNVQVQSISYKSSYYSRGNGHGIRINVGNVDNKKDVEVLDAFVGETFE</sequence>
<protein>
    <submittedName>
        <fullName evidence="3">Uncharacterized protein LOC108557225</fullName>
    </submittedName>
</protein>
<evidence type="ECO:0000256" key="1">
    <source>
        <dbReference type="SAM" id="SignalP"/>
    </source>
</evidence>
<proteinExistence type="predicted"/>
<organism evidence="2 3">
    <name type="scientific">Nicrophorus vespilloides</name>
    <name type="common">Boreal carrion beetle</name>
    <dbReference type="NCBI Taxonomy" id="110193"/>
    <lineage>
        <taxon>Eukaryota</taxon>
        <taxon>Metazoa</taxon>
        <taxon>Ecdysozoa</taxon>
        <taxon>Arthropoda</taxon>
        <taxon>Hexapoda</taxon>
        <taxon>Insecta</taxon>
        <taxon>Pterygota</taxon>
        <taxon>Neoptera</taxon>
        <taxon>Endopterygota</taxon>
        <taxon>Coleoptera</taxon>
        <taxon>Polyphaga</taxon>
        <taxon>Staphyliniformia</taxon>
        <taxon>Silphidae</taxon>
        <taxon>Nicrophorinae</taxon>
        <taxon>Nicrophorus</taxon>
    </lineage>
</organism>
<dbReference type="RefSeq" id="XP_017769158.1">
    <property type="nucleotide sequence ID" value="XM_017913669.1"/>
</dbReference>
<name>A0ABM1M3K8_NICVS</name>
<keyword evidence="1" id="KW-0732">Signal</keyword>
<dbReference type="Proteomes" id="UP000695000">
    <property type="component" value="Unplaced"/>
</dbReference>
<accession>A0ABM1M3K8</accession>
<gene>
    <name evidence="3" type="primary">LOC108557225</name>
</gene>